<dbReference type="Proteomes" id="UP000598820">
    <property type="component" value="Unassembled WGS sequence"/>
</dbReference>
<accession>A0A927AMN0</accession>
<keyword evidence="2" id="KW-1185">Reference proteome</keyword>
<name>A0A927AMN0_9BACT</name>
<organism evidence="1 2">
    <name type="scientific">Spirosoma profusum</name>
    <dbReference type="NCBI Taxonomy" id="2771354"/>
    <lineage>
        <taxon>Bacteria</taxon>
        <taxon>Pseudomonadati</taxon>
        <taxon>Bacteroidota</taxon>
        <taxon>Cytophagia</taxon>
        <taxon>Cytophagales</taxon>
        <taxon>Cytophagaceae</taxon>
        <taxon>Spirosoma</taxon>
    </lineage>
</organism>
<evidence type="ECO:0000313" key="2">
    <source>
        <dbReference type="Proteomes" id="UP000598820"/>
    </source>
</evidence>
<dbReference type="RefSeq" id="WP_190885991.1">
    <property type="nucleotide sequence ID" value="NZ_JACWZY010000003.1"/>
</dbReference>
<comment type="caution">
    <text evidence="1">The sequence shown here is derived from an EMBL/GenBank/DDBJ whole genome shotgun (WGS) entry which is preliminary data.</text>
</comment>
<reference evidence="1" key="1">
    <citation type="submission" date="2020-09" db="EMBL/GenBank/DDBJ databases">
        <authorList>
            <person name="Kim M.K."/>
        </authorList>
    </citation>
    <scope>NUCLEOTIDE SEQUENCE</scope>
    <source>
        <strain evidence="1">BT702</strain>
    </source>
</reference>
<evidence type="ECO:0000313" key="1">
    <source>
        <dbReference type="EMBL" id="MBD2700139.1"/>
    </source>
</evidence>
<dbReference type="EMBL" id="JACWZY010000003">
    <property type="protein sequence ID" value="MBD2700139.1"/>
    <property type="molecule type" value="Genomic_DNA"/>
</dbReference>
<sequence length="185" mass="21366">MKWYNDEREDDDPRKVNLHADLEAQLKRWTWLYNKICLPKNRYKTDAQLIRLLAKEYPDLSERTCRRTLRDMRRFYGSVDQPVLAFEKKMLIASIKDTLRKAKLKGDLKSASSAEKNLIAVLGADQPEQAVENKTIINVIGFNPEQLGAQALPQAKLDELIAQIMNVDKKKADQPFDDFTDVSDQ</sequence>
<dbReference type="AlphaFoldDB" id="A0A927AMN0"/>
<gene>
    <name evidence="1" type="ORF">IC229_05800</name>
</gene>
<proteinExistence type="predicted"/>
<protein>
    <submittedName>
        <fullName evidence="1">Uncharacterized protein</fullName>
    </submittedName>
</protein>